<dbReference type="PATRIC" id="fig|1129794.4.peg.3396"/>
<dbReference type="AlphaFoldDB" id="M4RPL2"/>
<accession>M4RPL2</accession>
<evidence type="ECO:0000313" key="2">
    <source>
        <dbReference type="Proteomes" id="UP000011864"/>
    </source>
</evidence>
<dbReference type="EMBL" id="CP003837">
    <property type="protein sequence ID" value="AGH45526.1"/>
    <property type="molecule type" value="Genomic_DNA"/>
</dbReference>
<reference evidence="1 2" key="1">
    <citation type="journal article" date="2013" name="Genome Announc.">
        <title>Complete Genome Sequence of Glaciecola psychrophila Strain 170T.</title>
        <authorList>
            <person name="Yin J."/>
            <person name="Chen J."/>
            <person name="Liu G."/>
            <person name="Yu Y."/>
            <person name="Song L."/>
            <person name="Wang X."/>
            <person name="Qu X."/>
        </authorList>
    </citation>
    <scope>NUCLEOTIDE SEQUENCE [LARGE SCALE GENOMIC DNA]</scope>
    <source>
        <strain evidence="1 2">170</strain>
    </source>
</reference>
<protein>
    <submittedName>
        <fullName evidence="1">Uncharacterized protein</fullName>
    </submittedName>
</protein>
<dbReference type="STRING" id="1129794.C427_3417"/>
<organism evidence="1 2">
    <name type="scientific">Paraglaciecola psychrophila 170</name>
    <dbReference type="NCBI Taxonomy" id="1129794"/>
    <lineage>
        <taxon>Bacteria</taxon>
        <taxon>Pseudomonadati</taxon>
        <taxon>Pseudomonadota</taxon>
        <taxon>Gammaproteobacteria</taxon>
        <taxon>Alteromonadales</taxon>
        <taxon>Alteromonadaceae</taxon>
        <taxon>Paraglaciecola</taxon>
    </lineage>
</organism>
<keyword evidence="2" id="KW-1185">Reference proteome</keyword>
<dbReference type="Proteomes" id="UP000011864">
    <property type="component" value="Chromosome"/>
</dbReference>
<proteinExistence type="predicted"/>
<dbReference type="HOGENOM" id="CLU_3331200_0_0_6"/>
<gene>
    <name evidence="1" type="ORF">C427_3417</name>
</gene>
<evidence type="ECO:0000313" key="1">
    <source>
        <dbReference type="EMBL" id="AGH45526.1"/>
    </source>
</evidence>
<sequence length="38" mass="4205">MGVLLILFFNFGVRFSKAFPFLAITISLLTNEEVVLSG</sequence>
<dbReference type="KEGG" id="gps:C427_3417"/>
<name>M4RPL2_9ALTE</name>